<evidence type="ECO:0000256" key="4">
    <source>
        <dbReference type="ARBA" id="ARBA00022729"/>
    </source>
</evidence>
<feature type="domain" description="CcmH/CycL/Ccl2/NrfF N-terminal" evidence="8">
    <location>
        <begin position="12"/>
        <end position="147"/>
    </location>
</feature>
<comment type="similarity">
    <text evidence="1 7">Belongs to the CcmH/CycL/Ccl2/NrfF family.</text>
</comment>
<dbReference type="AlphaFoldDB" id="A0A432YV44"/>
<dbReference type="Gene3D" id="1.10.8.640">
    <property type="entry name" value="Cytochrome C biogenesis protein"/>
    <property type="match status" value="1"/>
</dbReference>
<keyword evidence="6 7" id="KW-0408">Iron</keyword>
<keyword evidence="10" id="KW-1185">Reference proteome</keyword>
<evidence type="ECO:0000256" key="5">
    <source>
        <dbReference type="ARBA" id="ARBA00022748"/>
    </source>
</evidence>
<dbReference type="PANTHER" id="PTHR47870">
    <property type="entry name" value="CYTOCHROME C-TYPE BIOGENESIS PROTEIN CCMH"/>
    <property type="match status" value="1"/>
</dbReference>
<evidence type="ECO:0000256" key="7">
    <source>
        <dbReference type="RuleBase" id="RU364112"/>
    </source>
</evidence>
<sequence length="153" mass="17654">MIRGLLVAFSAVFMLVFTASAENENSYQFENEQQRATYRQLIKELRCPKCQNQNIADSNAPLAEDMRDRTYQMLKEGQSREAIIEFMVARYGDFVHYQPPFTTITSILWWGPLFIVIIGIGTAVGLTRKKKAAVELTQEERQRLEQLRKSGDE</sequence>
<evidence type="ECO:0000256" key="3">
    <source>
        <dbReference type="ARBA" id="ARBA00022723"/>
    </source>
</evidence>
<feature type="signal peptide" evidence="7">
    <location>
        <begin position="1"/>
        <end position="21"/>
    </location>
</feature>
<feature type="chain" id="PRO_5018820706" description="Cytochrome c-type biogenesis protein" evidence="7">
    <location>
        <begin position="22"/>
        <end position="153"/>
    </location>
</feature>
<dbReference type="Proteomes" id="UP000288058">
    <property type="component" value="Unassembled WGS sequence"/>
</dbReference>
<feature type="transmembrane region" description="Helical" evidence="7">
    <location>
        <begin position="107"/>
        <end position="126"/>
    </location>
</feature>
<keyword evidence="7" id="KW-0472">Membrane</keyword>
<evidence type="ECO:0000259" key="8">
    <source>
        <dbReference type="Pfam" id="PF03918"/>
    </source>
</evidence>
<name>A0A432YV44_9GAMM</name>
<comment type="caution">
    <text evidence="9">The sequence shown here is derived from an EMBL/GenBank/DDBJ whole genome shotgun (WGS) entry which is preliminary data.</text>
</comment>
<dbReference type="Pfam" id="PF03918">
    <property type="entry name" value="CcmH"/>
    <property type="match status" value="1"/>
</dbReference>
<dbReference type="GO" id="GO:0017004">
    <property type="term" value="P:cytochrome complex assembly"/>
    <property type="evidence" value="ECO:0007669"/>
    <property type="project" value="UniProtKB-KW"/>
</dbReference>
<dbReference type="GO" id="GO:0005886">
    <property type="term" value="C:plasma membrane"/>
    <property type="evidence" value="ECO:0007669"/>
    <property type="project" value="TreeGrafter"/>
</dbReference>
<dbReference type="InterPro" id="IPR051263">
    <property type="entry name" value="C-type_cytochrome_biogenesis"/>
</dbReference>
<gene>
    <name evidence="9" type="ORF">CWI78_10105</name>
</gene>
<dbReference type="InterPro" id="IPR005616">
    <property type="entry name" value="CcmH/CycL/Ccl2/NrfF_N"/>
</dbReference>
<keyword evidence="7" id="KW-1133">Transmembrane helix</keyword>
<dbReference type="GO" id="GO:0046872">
    <property type="term" value="F:metal ion binding"/>
    <property type="evidence" value="ECO:0007669"/>
    <property type="project" value="UniProtKB-KW"/>
</dbReference>
<comment type="function">
    <text evidence="7">Possible subunit of a heme lyase.</text>
</comment>
<evidence type="ECO:0000256" key="1">
    <source>
        <dbReference type="ARBA" id="ARBA00010342"/>
    </source>
</evidence>
<keyword evidence="5" id="KW-0201">Cytochrome c-type biogenesis</keyword>
<keyword evidence="3 7" id="KW-0479">Metal-binding</keyword>
<dbReference type="FunFam" id="1.10.8.640:FF:000001">
    <property type="entry name" value="Cytochrome c-type biogenesis protein"/>
    <property type="match status" value="1"/>
</dbReference>
<keyword evidence="4 7" id="KW-0732">Signal</keyword>
<dbReference type="PANTHER" id="PTHR47870:SF1">
    <property type="entry name" value="CYTOCHROME C-TYPE BIOGENESIS PROTEIN CCMH"/>
    <property type="match status" value="1"/>
</dbReference>
<evidence type="ECO:0000256" key="2">
    <source>
        <dbReference type="ARBA" id="ARBA00022617"/>
    </source>
</evidence>
<dbReference type="CDD" id="cd16378">
    <property type="entry name" value="CcmH_N"/>
    <property type="match status" value="1"/>
</dbReference>
<keyword evidence="7" id="KW-0812">Transmembrane</keyword>
<evidence type="ECO:0000313" key="10">
    <source>
        <dbReference type="Proteomes" id="UP000288058"/>
    </source>
</evidence>
<dbReference type="EMBL" id="PIQC01000007">
    <property type="protein sequence ID" value="RUO67195.1"/>
    <property type="molecule type" value="Genomic_DNA"/>
</dbReference>
<reference evidence="10" key="1">
    <citation type="journal article" date="2018" name="Front. Microbiol.">
        <title>Genome-Based Analysis Reveals the Taxonomy and Diversity of the Family Idiomarinaceae.</title>
        <authorList>
            <person name="Liu Y."/>
            <person name="Lai Q."/>
            <person name="Shao Z."/>
        </authorList>
    </citation>
    <scope>NUCLEOTIDE SEQUENCE [LARGE SCALE GENOMIC DNA]</scope>
    <source>
        <strain evidence="10">R22</strain>
    </source>
</reference>
<proteinExistence type="inferred from homology"/>
<dbReference type="OrthoDB" id="9804975at2"/>
<evidence type="ECO:0000256" key="6">
    <source>
        <dbReference type="ARBA" id="ARBA00023004"/>
    </source>
</evidence>
<dbReference type="InterPro" id="IPR038297">
    <property type="entry name" value="CcmH/CycL/NrfF/Ccl2_sf"/>
</dbReference>
<evidence type="ECO:0000313" key="9">
    <source>
        <dbReference type="EMBL" id="RUO67195.1"/>
    </source>
</evidence>
<protein>
    <recommendedName>
        <fullName evidence="7">Cytochrome c-type biogenesis protein</fullName>
    </recommendedName>
</protein>
<organism evidence="9 10">
    <name type="scientific">Idiomarina ramblicola</name>
    <dbReference type="NCBI Taxonomy" id="263724"/>
    <lineage>
        <taxon>Bacteria</taxon>
        <taxon>Pseudomonadati</taxon>
        <taxon>Pseudomonadota</taxon>
        <taxon>Gammaproteobacteria</taxon>
        <taxon>Alteromonadales</taxon>
        <taxon>Idiomarinaceae</taxon>
        <taxon>Idiomarina</taxon>
    </lineage>
</organism>
<accession>A0A432YV44</accession>
<keyword evidence="2 7" id="KW-0349">Heme</keyword>